<accession>A0A084QL08</accession>
<proteinExistence type="predicted"/>
<keyword evidence="2" id="KW-1185">Reference proteome</keyword>
<protein>
    <submittedName>
        <fullName evidence="1">Uncharacterized protein</fullName>
    </submittedName>
</protein>
<evidence type="ECO:0000313" key="1">
    <source>
        <dbReference type="EMBL" id="KFA64643.1"/>
    </source>
</evidence>
<dbReference type="AlphaFoldDB" id="A0A084QL08"/>
<name>A0A084QL08_STAC4</name>
<gene>
    <name evidence="1" type="ORF">S40285_09738</name>
</gene>
<organism evidence="1 2">
    <name type="scientific">Stachybotrys chlorohalonatus (strain IBT 40285)</name>
    <dbReference type="NCBI Taxonomy" id="1283841"/>
    <lineage>
        <taxon>Eukaryota</taxon>
        <taxon>Fungi</taxon>
        <taxon>Dikarya</taxon>
        <taxon>Ascomycota</taxon>
        <taxon>Pezizomycotina</taxon>
        <taxon>Sordariomycetes</taxon>
        <taxon>Hypocreomycetidae</taxon>
        <taxon>Hypocreales</taxon>
        <taxon>Stachybotryaceae</taxon>
        <taxon>Stachybotrys</taxon>
    </lineage>
</organism>
<dbReference type="InParanoid" id="A0A084QL08"/>
<dbReference type="Proteomes" id="UP000028524">
    <property type="component" value="Unassembled WGS sequence"/>
</dbReference>
<reference evidence="1 2" key="1">
    <citation type="journal article" date="2014" name="BMC Genomics">
        <title>Comparative genome sequencing reveals chemotype-specific gene clusters in the toxigenic black mold Stachybotrys.</title>
        <authorList>
            <person name="Semeiks J."/>
            <person name="Borek D."/>
            <person name="Otwinowski Z."/>
            <person name="Grishin N.V."/>
        </authorList>
    </citation>
    <scope>NUCLEOTIDE SEQUENCE [LARGE SCALE GENOMIC DNA]</scope>
    <source>
        <strain evidence="1 2">IBT 40285</strain>
    </source>
</reference>
<dbReference type="HOGENOM" id="CLU_3392555_0_0_1"/>
<dbReference type="EMBL" id="KL660664">
    <property type="protein sequence ID" value="KFA64643.1"/>
    <property type="molecule type" value="Genomic_DNA"/>
</dbReference>
<evidence type="ECO:0000313" key="2">
    <source>
        <dbReference type="Proteomes" id="UP000028524"/>
    </source>
</evidence>
<sequence>MAVKARASASNDDPAVEPAFEPSFEALLRFSG</sequence>